<dbReference type="Pfam" id="PF07087">
    <property type="entry name" value="DUF1353"/>
    <property type="match status" value="1"/>
</dbReference>
<keyword evidence="2" id="KW-1185">Reference proteome</keyword>
<reference evidence="1 2" key="1">
    <citation type="submission" date="2018-05" db="EMBL/GenBank/DDBJ databases">
        <title>Novel Campyloabacter and Helicobacter Species and Strains.</title>
        <authorList>
            <person name="Mannion A.J."/>
            <person name="Shen Z."/>
            <person name="Fox J.G."/>
        </authorList>
    </citation>
    <scope>NUCLEOTIDE SEQUENCE [LARGE SCALE GENOMIC DNA]</scope>
    <source>
        <strain evidence="2">MIT17-664</strain>
    </source>
</reference>
<dbReference type="InterPro" id="IPR010767">
    <property type="entry name" value="Phage_CGC-2007_Cje0229"/>
</dbReference>
<sequence>MTIKNELKRVCVKPFDKDKFEVVSDYTFILPSFNGIVPKGFITDGASIPRIFWSFFPPYRSEYFSACVIHDYLCEKANSRKDYKLADLALKEAMQELKCPKIKCFVFYHACNTFHFLKCFIRG</sequence>
<gene>
    <name evidence="1" type="ORF">CQA69_05255</name>
</gene>
<accession>A0A4U7BG34</accession>
<evidence type="ECO:0000313" key="2">
    <source>
        <dbReference type="Proteomes" id="UP000308838"/>
    </source>
</evidence>
<organism evidence="1 2">
    <name type="scientific">Campylobacter estrildidarum</name>
    <dbReference type="NCBI Taxonomy" id="2510189"/>
    <lineage>
        <taxon>Bacteria</taxon>
        <taxon>Pseudomonadati</taxon>
        <taxon>Campylobacterota</taxon>
        <taxon>Epsilonproteobacteria</taxon>
        <taxon>Campylobacterales</taxon>
        <taxon>Campylobacteraceae</taxon>
        <taxon>Campylobacter</taxon>
    </lineage>
</organism>
<dbReference type="AlphaFoldDB" id="A0A4U7BG34"/>
<protein>
    <recommendedName>
        <fullName evidence="3">DUF1353 domain-containing protein</fullName>
    </recommendedName>
</protein>
<name>A0A4U7BG34_9BACT</name>
<evidence type="ECO:0000313" key="1">
    <source>
        <dbReference type="EMBL" id="TKX30643.1"/>
    </source>
</evidence>
<dbReference type="OrthoDB" id="88276at2"/>
<comment type="caution">
    <text evidence="1">The sequence shown here is derived from an EMBL/GenBank/DDBJ whole genome shotgun (WGS) entry which is preliminary data.</text>
</comment>
<dbReference type="RefSeq" id="WP_137620750.1">
    <property type="nucleotide sequence ID" value="NZ_NXLZ01000008.1"/>
</dbReference>
<dbReference type="Proteomes" id="UP000308838">
    <property type="component" value="Unassembled WGS sequence"/>
</dbReference>
<evidence type="ECO:0008006" key="3">
    <source>
        <dbReference type="Google" id="ProtNLM"/>
    </source>
</evidence>
<dbReference type="EMBL" id="NXLZ01000008">
    <property type="protein sequence ID" value="TKX30643.1"/>
    <property type="molecule type" value="Genomic_DNA"/>
</dbReference>
<proteinExistence type="predicted"/>